<dbReference type="Pfam" id="PF18454">
    <property type="entry name" value="Mtd_N"/>
    <property type="match status" value="1"/>
</dbReference>
<dbReference type="SUPFAM" id="SSF69349">
    <property type="entry name" value="Phage fibre proteins"/>
    <property type="match status" value="1"/>
</dbReference>
<reference evidence="2" key="1">
    <citation type="journal article" date="2020" name="Nature">
        <title>Giant virus diversity and host interactions through global metagenomics.</title>
        <authorList>
            <person name="Schulz F."/>
            <person name="Roux S."/>
            <person name="Paez-Espino D."/>
            <person name="Jungbluth S."/>
            <person name="Walsh D.A."/>
            <person name="Denef V.J."/>
            <person name="McMahon K.D."/>
            <person name="Konstantinidis K.T."/>
            <person name="Eloe-Fadrosh E.A."/>
            <person name="Kyrpides N.C."/>
            <person name="Woyke T."/>
        </authorList>
    </citation>
    <scope>NUCLEOTIDE SEQUENCE</scope>
    <source>
        <strain evidence="2">GVMAG-M-3300009068-25</strain>
    </source>
</reference>
<dbReference type="AlphaFoldDB" id="A0A6C0ELP1"/>
<name>A0A6C0ELP1_9ZZZZ</name>
<proteinExistence type="predicted"/>
<evidence type="ECO:0000259" key="1">
    <source>
        <dbReference type="Pfam" id="PF18454"/>
    </source>
</evidence>
<accession>A0A6C0ELP1</accession>
<evidence type="ECO:0000313" key="2">
    <source>
        <dbReference type="EMBL" id="QHT29958.1"/>
    </source>
</evidence>
<feature type="domain" description="Major tropism determinant N-terminal" evidence="1">
    <location>
        <begin position="13"/>
        <end position="47"/>
    </location>
</feature>
<protein>
    <recommendedName>
        <fullName evidence="1">Major tropism determinant N-terminal domain-containing protein</fullName>
    </recommendedName>
</protein>
<dbReference type="InterPro" id="IPR041352">
    <property type="entry name" value="Mtd_N"/>
</dbReference>
<dbReference type="EMBL" id="MN738888">
    <property type="protein sequence ID" value="QHT29958.1"/>
    <property type="molecule type" value="Genomic_DNA"/>
</dbReference>
<organism evidence="2">
    <name type="scientific">viral metagenome</name>
    <dbReference type="NCBI Taxonomy" id="1070528"/>
    <lineage>
        <taxon>unclassified sequences</taxon>
        <taxon>metagenomes</taxon>
        <taxon>organismal metagenomes</taxon>
    </lineage>
</organism>
<sequence length="86" mass="9003">MANCGTTNVKFLLRKDSLAVWTASTVILALGEPSVVTDTGQMKIGDGIHTWNNLPYVGPSASIIFDGGGPTQTYSQGPVLDCGSIF</sequence>